<reference evidence="1" key="1">
    <citation type="submission" date="2024-02" db="EMBL/GenBank/DDBJ databases">
        <title>Metagenome Assembled Genome of Zalaria obscura JY119.</title>
        <authorList>
            <person name="Vighnesh L."/>
            <person name="Jagadeeshwari U."/>
            <person name="Venkata Ramana C."/>
            <person name="Sasikala C."/>
        </authorList>
    </citation>
    <scope>NUCLEOTIDE SEQUENCE</scope>
    <source>
        <strain evidence="1">JY119</strain>
    </source>
</reference>
<organism evidence="1 2">
    <name type="scientific">Zalaria obscura</name>
    <dbReference type="NCBI Taxonomy" id="2024903"/>
    <lineage>
        <taxon>Eukaryota</taxon>
        <taxon>Fungi</taxon>
        <taxon>Dikarya</taxon>
        <taxon>Ascomycota</taxon>
        <taxon>Pezizomycotina</taxon>
        <taxon>Dothideomycetes</taxon>
        <taxon>Dothideomycetidae</taxon>
        <taxon>Dothideales</taxon>
        <taxon>Zalariaceae</taxon>
        <taxon>Zalaria</taxon>
    </lineage>
</organism>
<protein>
    <submittedName>
        <fullName evidence="1">Uncharacterized protein</fullName>
    </submittedName>
</protein>
<gene>
    <name evidence="1" type="ORF">M8818_007194</name>
</gene>
<proteinExistence type="predicted"/>
<evidence type="ECO:0000313" key="1">
    <source>
        <dbReference type="EMBL" id="KAK8196042.1"/>
    </source>
</evidence>
<name>A0ACC3S571_9PEZI</name>
<dbReference type="EMBL" id="JAMKPW020000042">
    <property type="protein sequence ID" value="KAK8196042.1"/>
    <property type="molecule type" value="Genomic_DNA"/>
</dbReference>
<sequence>MESPATLAKAISPPPSRRASRQVPANGEPDGAEGSNGTLDDQARPSLAAIEAGEAQIEDHLTYFSEHLCNNNLIESASHATGSLMIWDVGEYEVLPPVDKKAPQTDEEDSDDDDSTSLGNGSVSDSEWLFRGFQKPRKPARKRRRKVPDSEPRQMDRNELNGSDKGETTSAIEDIEAGVASDDDEDEMIRQNNAYPGASNTIGSIHQRHWFLGLDRSNSGFRKARSGPDEDRWVRTTRQDGTLGGFEPFIVRGRDHETSVVTGRRSEDILGDEGITNFMGRKMWRPIIE</sequence>
<accession>A0ACC3S571</accession>
<comment type="caution">
    <text evidence="1">The sequence shown here is derived from an EMBL/GenBank/DDBJ whole genome shotgun (WGS) entry which is preliminary data.</text>
</comment>
<dbReference type="Proteomes" id="UP001320706">
    <property type="component" value="Unassembled WGS sequence"/>
</dbReference>
<evidence type="ECO:0000313" key="2">
    <source>
        <dbReference type="Proteomes" id="UP001320706"/>
    </source>
</evidence>
<keyword evidence="2" id="KW-1185">Reference proteome</keyword>